<feature type="compositionally biased region" description="Polar residues" evidence="6">
    <location>
        <begin position="40"/>
        <end position="54"/>
    </location>
</feature>
<evidence type="ECO:0000256" key="2">
    <source>
        <dbReference type="ARBA" id="ARBA00022490"/>
    </source>
</evidence>
<dbReference type="InterPro" id="IPR029358">
    <property type="entry name" value="CFAP96"/>
</dbReference>
<dbReference type="PANTHER" id="PTHR31144">
    <property type="entry name" value="UPF0602 PROTEIN C4ORF47"/>
    <property type="match status" value="1"/>
</dbReference>
<comment type="similarity">
    <text evidence="4">Belongs to the CFAP96 family.</text>
</comment>
<protein>
    <recommendedName>
        <fullName evidence="5">Cilia-and flagella-associated protein 96</fullName>
    </recommendedName>
</protein>
<dbReference type="HOGENOM" id="CLU_830225_0_0_1"/>
<dbReference type="GO" id="GO:0005881">
    <property type="term" value="C:cytoplasmic microtubule"/>
    <property type="evidence" value="ECO:0007669"/>
    <property type="project" value="TreeGrafter"/>
</dbReference>
<keyword evidence="2" id="KW-0963">Cytoplasm</keyword>
<reference evidence="7" key="1">
    <citation type="journal article" date="2011" name="PLoS Biol.">
        <title>Gene gain and loss during evolution of obligate parasitism in the white rust pathogen of Arabidopsis thaliana.</title>
        <authorList>
            <person name="Kemen E."/>
            <person name="Gardiner A."/>
            <person name="Schultz-Larsen T."/>
            <person name="Kemen A.C."/>
            <person name="Balmuth A.L."/>
            <person name="Robert-Seilaniantz A."/>
            <person name="Bailey K."/>
            <person name="Holub E."/>
            <person name="Studholme D.J."/>
            <person name="Maclean D."/>
            <person name="Jones J.D."/>
        </authorList>
    </citation>
    <scope>NUCLEOTIDE SEQUENCE</scope>
</reference>
<dbReference type="PANTHER" id="PTHR31144:SF1">
    <property type="entry name" value="UPF0602 PROTEIN C4ORF47"/>
    <property type="match status" value="1"/>
</dbReference>
<dbReference type="AlphaFoldDB" id="F0WJR2"/>
<dbReference type="EMBL" id="FR824170">
    <property type="protein sequence ID" value="CCA21513.1"/>
    <property type="molecule type" value="Genomic_DNA"/>
</dbReference>
<feature type="compositionally biased region" description="Basic and acidic residues" evidence="6">
    <location>
        <begin position="25"/>
        <end position="37"/>
    </location>
</feature>
<gene>
    <name evidence="7" type="primary">AlNc14C125G6788</name>
    <name evidence="7" type="ORF">ALNC14_076560</name>
</gene>
<reference evidence="7" key="2">
    <citation type="submission" date="2011-02" db="EMBL/GenBank/DDBJ databases">
        <authorList>
            <person name="MacLean D."/>
        </authorList>
    </citation>
    <scope>NUCLEOTIDE SEQUENCE</scope>
</reference>
<evidence type="ECO:0000256" key="1">
    <source>
        <dbReference type="ARBA" id="ARBA00004300"/>
    </source>
</evidence>
<evidence type="ECO:0000256" key="4">
    <source>
        <dbReference type="ARBA" id="ARBA00035656"/>
    </source>
</evidence>
<feature type="region of interest" description="Disordered" evidence="6">
    <location>
        <begin position="287"/>
        <end position="309"/>
    </location>
</feature>
<evidence type="ECO:0000256" key="6">
    <source>
        <dbReference type="SAM" id="MobiDB-lite"/>
    </source>
</evidence>
<comment type="subcellular location">
    <subcellularLocation>
        <location evidence="1">Cytoplasm</location>
        <location evidence="1">Cytoskeleton</location>
        <location evidence="1">Microtubule organizing center</location>
        <location evidence="1">Centrosome</location>
    </subcellularLocation>
</comment>
<proteinExistence type="inferred from homology"/>
<feature type="region of interest" description="Disordered" evidence="6">
    <location>
        <begin position="19"/>
        <end position="58"/>
    </location>
</feature>
<evidence type="ECO:0000256" key="3">
    <source>
        <dbReference type="ARBA" id="ARBA00023212"/>
    </source>
</evidence>
<sequence>MTEKEVKISRDGGFSDPSFISVGDPYKKRAKAAERSAESTQKPFLTSSSKTQTGFGPFQRLEGTYSEVYKVDAKVRNANTQKFLKPNGFVYSSPAKKHTGAGDQFGTFQTYETTSSPTDARDRSKKLEAEKRNIFTAPSKRGTFGYAGTLIGGVNQEAWPADYGSEYRYAKKQVERHQMLIKEKKAFKSASAGVDYFDAQERASASKVYSWDDQCLIKAPDASELLNPKDRAIARANQFRPWHPTDNPKQGKVGAFAKFPESQPDTYDEKAVTRAMLPLRRNPVSVATKDMSPGLKERRPFKPGAGPKSKLTPGICLAGITKNRF</sequence>
<evidence type="ECO:0000313" key="7">
    <source>
        <dbReference type="EMBL" id="CCA21513.1"/>
    </source>
</evidence>
<accession>F0WJR2</accession>
<feature type="compositionally biased region" description="Polar residues" evidence="6">
    <location>
        <begin position="106"/>
        <end position="118"/>
    </location>
</feature>
<dbReference type="Pfam" id="PF15239">
    <property type="entry name" value="CFAP96-like"/>
    <property type="match status" value="1"/>
</dbReference>
<organism evidence="7">
    <name type="scientific">Albugo laibachii Nc14</name>
    <dbReference type="NCBI Taxonomy" id="890382"/>
    <lineage>
        <taxon>Eukaryota</taxon>
        <taxon>Sar</taxon>
        <taxon>Stramenopiles</taxon>
        <taxon>Oomycota</taxon>
        <taxon>Peronosporomycetes</taxon>
        <taxon>Albuginales</taxon>
        <taxon>Albuginaceae</taxon>
        <taxon>Albugo</taxon>
    </lineage>
</organism>
<name>F0WJR2_9STRA</name>
<feature type="region of interest" description="Disordered" evidence="6">
    <location>
        <begin position="101"/>
        <end position="124"/>
    </location>
</feature>
<keyword evidence="3" id="KW-0206">Cytoskeleton</keyword>
<evidence type="ECO:0000256" key="5">
    <source>
        <dbReference type="ARBA" id="ARBA00035693"/>
    </source>
</evidence>
<dbReference type="GO" id="GO:0005813">
    <property type="term" value="C:centrosome"/>
    <property type="evidence" value="ECO:0007669"/>
    <property type="project" value="UniProtKB-SubCell"/>
</dbReference>